<keyword evidence="1" id="KW-0812">Transmembrane</keyword>
<evidence type="ECO:0000256" key="1">
    <source>
        <dbReference type="SAM" id="Phobius"/>
    </source>
</evidence>
<keyword evidence="1" id="KW-1133">Transmembrane helix</keyword>
<proteinExistence type="predicted"/>
<dbReference type="AlphaFoldDB" id="A0A0F9RKH9"/>
<reference evidence="2" key="1">
    <citation type="journal article" date="2015" name="Nature">
        <title>Complex archaea that bridge the gap between prokaryotes and eukaryotes.</title>
        <authorList>
            <person name="Spang A."/>
            <person name="Saw J.H."/>
            <person name="Jorgensen S.L."/>
            <person name="Zaremba-Niedzwiedzka K."/>
            <person name="Martijn J."/>
            <person name="Lind A.E."/>
            <person name="van Eijk R."/>
            <person name="Schleper C."/>
            <person name="Guy L."/>
            <person name="Ettema T.J."/>
        </authorList>
    </citation>
    <scope>NUCLEOTIDE SEQUENCE</scope>
</reference>
<dbReference type="EMBL" id="LAZR01000820">
    <property type="protein sequence ID" value="KKN57075.1"/>
    <property type="molecule type" value="Genomic_DNA"/>
</dbReference>
<feature type="transmembrane region" description="Helical" evidence="1">
    <location>
        <begin position="20"/>
        <end position="42"/>
    </location>
</feature>
<sequence length="67" mass="7405">MPLLGETSRQAQFLVPAALSLGYGIMFATVITLLLVPSLLLIQLDFLTLLSRFKGIFINIYTSKQTC</sequence>
<keyword evidence="1" id="KW-0472">Membrane</keyword>
<accession>A0A0F9RKH9</accession>
<organism evidence="2">
    <name type="scientific">marine sediment metagenome</name>
    <dbReference type="NCBI Taxonomy" id="412755"/>
    <lineage>
        <taxon>unclassified sequences</taxon>
        <taxon>metagenomes</taxon>
        <taxon>ecological metagenomes</taxon>
    </lineage>
</organism>
<evidence type="ECO:0000313" key="2">
    <source>
        <dbReference type="EMBL" id="KKN57075.1"/>
    </source>
</evidence>
<name>A0A0F9RKH9_9ZZZZ</name>
<gene>
    <name evidence="2" type="ORF">LCGC14_0566020</name>
</gene>
<protein>
    <submittedName>
        <fullName evidence="2">Uncharacterized protein</fullName>
    </submittedName>
</protein>
<comment type="caution">
    <text evidence="2">The sequence shown here is derived from an EMBL/GenBank/DDBJ whole genome shotgun (WGS) entry which is preliminary data.</text>
</comment>